<protein>
    <submittedName>
        <fullName evidence="2">GL19171</fullName>
    </submittedName>
</protein>
<evidence type="ECO:0000256" key="1">
    <source>
        <dbReference type="SAM" id="MobiDB-lite"/>
    </source>
</evidence>
<keyword evidence="3" id="KW-1185">Reference proteome</keyword>
<dbReference type="AlphaFoldDB" id="B4G7J3"/>
<sequence length="115" mass="12812">MRNRCHQDADHGGTSLELKDLDKISSGGDGNVAQAKGHRGPERSSGEFAMSAGQAPGADSRRRALIYSYEPEGQKGVAPGERWWAYRCPRALKRYYWPPDSFQEGSQGLQLWLMD</sequence>
<proteinExistence type="predicted"/>
<accession>B4G7J3</accession>
<name>B4G7J3_DROPE</name>
<gene>
    <name evidence="2" type="primary">Dper\GL19171</name>
    <name evidence="2" type="ORF">Dper_GL19171</name>
</gene>
<dbReference type="EMBL" id="CH479180">
    <property type="protein sequence ID" value="EDW28393.1"/>
    <property type="molecule type" value="Genomic_DNA"/>
</dbReference>
<reference evidence="2 3" key="1">
    <citation type="journal article" date="2007" name="Nature">
        <title>Evolution of genes and genomes on the Drosophila phylogeny.</title>
        <authorList>
            <consortium name="Drosophila 12 Genomes Consortium"/>
            <person name="Clark A.G."/>
            <person name="Eisen M.B."/>
            <person name="Smith D.R."/>
            <person name="Bergman C.M."/>
            <person name="Oliver B."/>
            <person name="Markow T.A."/>
            <person name="Kaufman T.C."/>
            <person name="Kellis M."/>
            <person name="Gelbart W."/>
            <person name="Iyer V.N."/>
            <person name="Pollard D.A."/>
            <person name="Sackton T.B."/>
            <person name="Larracuente A.M."/>
            <person name="Singh N.D."/>
            <person name="Abad J.P."/>
            <person name="Abt D.N."/>
            <person name="Adryan B."/>
            <person name="Aguade M."/>
            <person name="Akashi H."/>
            <person name="Anderson W.W."/>
            <person name="Aquadro C.F."/>
            <person name="Ardell D.H."/>
            <person name="Arguello R."/>
            <person name="Artieri C.G."/>
            <person name="Barbash D.A."/>
            <person name="Barker D."/>
            <person name="Barsanti P."/>
            <person name="Batterham P."/>
            <person name="Batzoglou S."/>
            <person name="Begun D."/>
            <person name="Bhutkar A."/>
            <person name="Blanco E."/>
            <person name="Bosak S.A."/>
            <person name="Bradley R.K."/>
            <person name="Brand A.D."/>
            <person name="Brent M.R."/>
            <person name="Brooks A.N."/>
            <person name="Brown R.H."/>
            <person name="Butlin R.K."/>
            <person name="Caggese C."/>
            <person name="Calvi B.R."/>
            <person name="Bernardo de Carvalho A."/>
            <person name="Caspi A."/>
            <person name="Castrezana S."/>
            <person name="Celniker S.E."/>
            <person name="Chang J.L."/>
            <person name="Chapple C."/>
            <person name="Chatterji S."/>
            <person name="Chinwalla A."/>
            <person name="Civetta A."/>
            <person name="Clifton S.W."/>
            <person name="Comeron J.M."/>
            <person name="Costello J.C."/>
            <person name="Coyne J.A."/>
            <person name="Daub J."/>
            <person name="David R.G."/>
            <person name="Delcher A.L."/>
            <person name="Delehaunty K."/>
            <person name="Do C.B."/>
            <person name="Ebling H."/>
            <person name="Edwards K."/>
            <person name="Eickbush T."/>
            <person name="Evans J.D."/>
            <person name="Filipski A."/>
            <person name="Findeiss S."/>
            <person name="Freyhult E."/>
            <person name="Fulton L."/>
            <person name="Fulton R."/>
            <person name="Garcia A.C."/>
            <person name="Gardiner A."/>
            <person name="Garfield D.A."/>
            <person name="Garvin B.E."/>
            <person name="Gibson G."/>
            <person name="Gilbert D."/>
            <person name="Gnerre S."/>
            <person name="Godfrey J."/>
            <person name="Good R."/>
            <person name="Gotea V."/>
            <person name="Gravely B."/>
            <person name="Greenberg A.J."/>
            <person name="Griffiths-Jones S."/>
            <person name="Gross S."/>
            <person name="Guigo R."/>
            <person name="Gustafson E.A."/>
            <person name="Haerty W."/>
            <person name="Hahn M.W."/>
            <person name="Halligan D.L."/>
            <person name="Halpern A.L."/>
            <person name="Halter G.M."/>
            <person name="Han M.V."/>
            <person name="Heger A."/>
            <person name="Hillier L."/>
            <person name="Hinrichs A.S."/>
            <person name="Holmes I."/>
            <person name="Hoskins R.A."/>
            <person name="Hubisz M.J."/>
            <person name="Hultmark D."/>
            <person name="Huntley M.A."/>
            <person name="Jaffe D.B."/>
            <person name="Jagadeeshan S."/>
            <person name="Jeck W.R."/>
            <person name="Johnson J."/>
            <person name="Jones C.D."/>
            <person name="Jordan W.C."/>
            <person name="Karpen G.H."/>
            <person name="Kataoka E."/>
            <person name="Keightley P.D."/>
            <person name="Kheradpour P."/>
            <person name="Kirkness E.F."/>
            <person name="Koerich L.B."/>
            <person name="Kristiansen K."/>
            <person name="Kudrna D."/>
            <person name="Kulathinal R.J."/>
            <person name="Kumar S."/>
            <person name="Kwok R."/>
            <person name="Lander E."/>
            <person name="Langley C.H."/>
            <person name="Lapoint R."/>
            <person name="Lazzaro B.P."/>
            <person name="Lee S.J."/>
            <person name="Levesque L."/>
            <person name="Li R."/>
            <person name="Lin C.F."/>
            <person name="Lin M.F."/>
            <person name="Lindblad-Toh K."/>
            <person name="Llopart A."/>
            <person name="Long M."/>
            <person name="Low L."/>
            <person name="Lozovsky E."/>
            <person name="Lu J."/>
            <person name="Luo M."/>
            <person name="Machado C.A."/>
            <person name="Makalowski W."/>
            <person name="Marzo M."/>
            <person name="Matsuda M."/>
            <person name="Matzkin L."/>
            <person name="McAllister B."/>
            <person name="McBride C.S."/>
            <person name="McKernan B."/>
            <person name="McKernan K."/>
            <person name="Mendez-Lago M."/>
            <person name="Minx P."/>
            <person name="Mollenhauer M.U."/>
            <person name="Montooth K."/>
            <person name="Mount S.M."/>
            <person name="Mu X."/>
            <person name="Myers E."/>
            <person name="Negre B."/>
            <person name="Newfeld S."/>
            <person name="Nielsen R."/>
            <person name="Noor M.A."/>
            <person name="O'Grady P."/>
            <person name="Pachter L."/>
            <person name="Papaceit M."/>
            <person name="Parisi M.J."/>
            <person name="Parisi M."/>
            <person name="Parts L."/>
            <person name="Pedersen J.S."/>
            <person name="Pesole G."/>
            <person name="Phillippy A.M."/>
            <person name="Ponting C.P."/>
            <person name="Pop M."/>
            <person name="Porcelli D."/>
            <person name="Powell J.R."/>
            <person name="Prohaska S."/>
            <person name="Pruitt K."/>
            <person name="Puig M."/>
            <person name="Quesneville H."/>
            <person name="Ram K.R."/>
            <person name="Rand D."/>
            <person name="Rasmussen M.D."/>
            <person name="Reed L.K."/>
            <person name="Reenan R."/>
            <person name="Reily A."/>
            <person name="Remington K.A."/>
            <person name="Rieger T.T."/>
            <person name="Ritchie M.G."/>
            <person name="Robin C."/>
            <person name="Rogers Y.H."/>
            <person name="Rohde C."/>
            <person name="Rozas J."/>
            <person name="Rubenfield M.J."/>
            <person name="Ruiz A."/>
            <person name="Russo S."/>
            <person name="Salzberg S.L."/>
            <person name="Sanchez-Gracia A."/>
            <person name="Saranga D.J."/>
            <person name="Sato H."/>
            <person name="Schaeffer S.W."/>
            <person name="Schatz M.C."/>
            <person name="Schlenke T."/>
            <person name="Schwartz R."/>
            <person name="Segarra C."/>
            <person name="Singh R.S."/>
            <person name="Sirot L."/>
            <person name="Sirota M."/>
            <person name="Sisneros N.B."/>
            <person name="Smith C.D."/>
            <person name="Smith T.F."/>
            <person name="Spieth J."/>
            <person name="Stage D.E."/>
            <person name="Stark A."/>
            <person name="Stephan W."/>
            <person name="Strausberg R.L."/>
            <person name="Strempel S."/>
            <person name="Sturgill D."/>
            <person name="Sutton G."/>
            <person name="Sutton G.G."/>
            <person name="Tao W."/>
            <person name="Teichmann S."/>
            <person name="Tobari Y.N."/>
            <person name="Tomimura Y."/>
            <person name="Tsolas J.M."/>
            <person name="Valente V.L."/>
            <person name="Venter E."/>
            <person name="Venter J.C."/>
            <person name="Vicario S."/>
            <person name="Vieira F.G."/>
            <person name="Vilella A.J."/>
            <person name="Villasante A."/>
            <person name="Walenz B."/>
            <person name="Wang J."/>
            <person name="Wasserman M."/>
            <person name="Watts T."/>
            <person name="Wilson D."/>
            <person name="Wilson R.K."/>
            <person name="Wing R.A."/>
            <person name="Wolfner M.F."/>
            <person name="Wong A."/>
            <person name="Wong G.K."/>
            <person name="Wu C.I."/>
            <person name="Wu G."/>
            <person name="Yamamoto D."/>
            <person name="Yang H.P."/>
            <person name="Yang S.P."/>
            <person name="Yorke J.A."/>
            <person name="Yoshida K."/>
            <person name="Zdobnov E."/>
            <person name="Zhang P."/>
            <person name="Zhang Y."/>
            <person name="Zimin A.V."/>
            <person name="Baldwin J."/>
            <person name="Abdouelleil A."/>
            <person name="Abdulkadir J."/>
            <person name="Abebe A."/>
            <person name="Abera B."/>
            <person name="Abreu J."/>
            <person name="Acer S.C."/>
            <person name="Aftuck L."/>
            <person name="Alexander A."/>
            <person name="An P."/>
            <person name="Anderson E."/>
            <person name="Anderson S."/>
            <person name="Arachi H."/>
            <person name="Azer M."/>
            <person name="Bachantsang P."/>
            <person name="Barry A."/>
            <person name="Bayul T."/>
            <person name="Berlin A."/>
            <person name="Bessette D."/>
            <person name="Bloom T."/>
            <person name="Blye J."/>
            <person name="Boguslavskiy L."/>
            <person name="Bonnet C."/>
            <person name="Boukhgalter B."/>
            <person name="Bourzgui I."/>
            <person name="Brown A."/>
            <person name="Cahill P."/>
            <person name="Channer S."/>
            <person name="Cheshatsang Y."/>
            <person name="Chuda L."/>
            <person name="Citroen M."/>
            <person name="Collymore A."/>
            <person name="Cooke P."/>
            <person name="Costello M."/>
            <person name="D'Aco K."/>
            <person name="Daza R."/>
            <person name="De Haan G."/>
            <person name="DeGray S."/>
            <person name="DeMaso C."/>
            <person name="Dhargay N."/>
            <person name="Dooley K."/>
            <person name="Dooley E."/>
            <person name="Doricent M."/>
            <person name="Dorje P."/>
            <person name="Dorjee K."/>
            <person name="Dupes A."/>
            <person name="Elong R."/>
            <person name="Falk J."/>
            <person name="Farina A."/>
            <person name="Faro S."/>
            <person name="Ferguson D."/>
            <person name="Fisher S."/>
            <person name="Foley C.D."/>
            <person name="Franke A."/>
            <person name="Friedrich D."/>
            <person name="Gadbois L."/>
            <person name="Gearin G."/>
            <person name="Gearin C.R."/>
            <person name="Giannoukos G."/>
            <person name="Goode T."/>
            <person name="Graham J."/>
            <person name="Grandbois E."/>
            <person name="Grewal S."/>
            <person name="Gyaltsen K."/>
            <person name="Hafez N."/>
            <person name="Hagos B."/>
            <person name="Hall J."/>
            <person name="Henson C."/>
            <person name="Hollinger A."/>
            <person name="Honan T."/>
            <person name="Huard M.D."/>
            <person name="Hughes L."/>
            <person name="Hurhula B."/>
            <person name="Husby M.E."/>
            <person name="Kamat A."/>
            <person name="Kanga B."/>
            <person name="Kashin S."/>
            <person name="Khazanovich D."/>
            <person name="Kisner P."/>
            <person name="Lance K."/>
            <person name="Lara M."/>
            <person name="Lee W."/>
            <person name="Lennon N."/>
            <person name="Letendre F."/>
            <person name="LeVine R."/>
            <person name="Lipovsky A."/>
            <person name="Liu X."/>
            <person name="Liu J."/>
            <person name="Liu S."/>
            <person name="Lokyitsang T."/>
            <person name="Lokyitsang Y."/>
            <person name="Lubonja R."/>
            <person name="Lui A."/>
            <person name="MacDonald P."/>
            <person name="Magnisalis V."/>
            <person name="Maru K."/>
            <person name="Matthews C."/>
            <person name="McCusker W."/>
            <person name="McDonough S."/>
            <person name="Mehta T."/>
            <person name="Meldrim J."/>
            <person name="Meneus L."/>
            <person name="Mihai O."/>
            <person name="Mihalev A."/>
            <person name="Mihova T."/>
            <person name="Mittelman R."/>
            <person name="Mlenga V."/>
            <person name="Montmayeur A."/>
            <person name="Mulrain L."/>
            <person name="Navidi A."/>
            <person name="Naylor J."/>
            <person name="Negash T."/>
            <person name="Nguyen T."/>
            <person name="Nguyen N."/>
            <person name="Nicol R."/>
            <person name="Norbu C."/>
            <person name="Norbu N."/>
            <person name="Novod N."/>
            <person name="O'Neill B."/>
            <person name="Osman S."/>
            <person name="Markiewicz E."/>
            <person name="Oyono O.L."/>
            <person name="Patti C."/>
            <person name="Phunkhang P."/>
            <person name="Pierre F."/>
            <person name="Priest M."/>
            <person name="Raghuraman S."/>
            <person name="Rege F."/>
            <person name="Reyes R."/>
            <person name="Rise C."/>
            <person name="Rogov P."/>
            <person name="Ross K."/>
            <person name="Ryan E."/>
            <person name="Settipalli S."/>
            <person name="Shea T."/>
            <person name="Sherpa N."/>
            <person name="Shi L."/>
            <person name="Shih D."/>
            <person name="Sparrow T."/>
            <person name="Spaulding J."/>
            <person name="Stalker J."/>
            <person name="Stange-Thomann N."/>
            <person name="Stavropoulos S."/>
            <person name="Stone C."/>
            <person name="Strader C."/>
            <person name="Tesfaye S."/>
            <person name="Thomson T."/>
            <person name="Thoulutsang Y."/>
            <person name="Thoulutsang D."/>
            <person name="Topham K."/>
            <person name="Topping I."/>
            <person name="Tsamla T."/>
            <person name="Vassiliev H."/>
            <person name="Vo A."/>
            <person name="Wangchuk T."/>
            <person name="Wangdi T."/>
            <person name="Weiand M."/>
            <person name="Wilkinson J."/>
            <person name="Wilson A."/>
            <person name="Yadav S."/>
            <person name="Young G."/>
            <person name="Yu Q."/>
            <person name="Zembek L."/>
            <person name="Zhong D."/>
            <person name="Zimmer A."/>
            <person name="Zwirko Z."/>
            <person name="Jaffe D.B."/>
            <person name="Alvarez P."/>
            <person name="Brockman W."/>
            <person name="Butler J."/>
            <person name="Chin C."/>
            <person name="Gnerre S."/>
            <person name="Grabherr M."/>
            <person name="Kleber M."/>
            <person name="Mauceli E."/>
            <person name="MacCallum I."/>
        </authorList>
    </citation>
    <scope>NUCLEOTIDE SEQUENCE [LARGE SCALE GENOMIC DNA]</scope>
    <source>
        <strain evidence="3">MSH-3 / Tucson 14011-0111.49</strain>
    </source>
</reference>
<organism evidence="3">
    <name type="scientific">Drosophila persimilis</name>
    <name type="common">Fruit fly</name>
    <dbReference type="NCBI Taxonomy" id="7234"/>
    <lineage>
        <taxon>Eukaryota</taxon>
        <taxon>Metazoa</taxon>
        <taxon>Ecdysozoa</taxon>
        <taxon>Arthropoda</taxon>
        <taxon>Hexapoda</taxon>
        <taxon>Insecta</taxon>
        <taxon>Pterygota</taxon>
        <taxon>Neoptera</taxon>
        <taxon>Endopterygota</taxon>
        <taxon>Diptera</taxon>
        <taxon>Brachycera</taxon>
        <taxon>Muscomorpha</taxon>
        <taxon>Ephydroidea</taxon>
        <taxon>Drosophilidae</taxon>
        <taxon>Drosophila</taxon>
        <taxon>Sophophora</taxon>
    </lineage>
</organism>
<feature type="compositionally biased region" description="Basic and acidic residues" evidence="1">
    <location>
        <begin position="1"/>
        <end position="23"/>
    </location>
</feature>
<feature type="region of interest" description="Disordered" evidence="1">
    <location>
        <begin position="1"/>
        <end position="60"/>
    </location>
</feature>
<dbReference type="OMA" id="WAYRCPR"/>
<evidence type="ECO:0000313" key="3">
    <source>
        <dbReference type="Proteomes" id="UP000008744"/>
    </source>
</evidence>
<dbReference type="Proteomes" id="UP000008744">
    <property type="component" value="Unassembled WGS sequence"/>
</dbReference>
<evidence type="ECO:0000313" key="2">
    <source>
        <dbReference type="EMBL" id="EDW28393.1"/>
    </source>
</evidence>
<dbReference type="HOGENOM" id="CLU_2199676_0_0_1"/>